<feature type="transmembrane region" description="Helical" evidence="2">
    <location>
        <begin position="43"/>
        <end position="64"/>
    </location>
</feature>
<dbReference type="Pfam" id="PF01554">
    <property type="entry name" value="MatE"/>
    <property type="match status" value="1"/>
</dbReference>
<organism evidence="3 4">
    <name type="scientific">Blepharisma stoltei</name>
    <dbReference type="NCBI Taxonomy" id="1481888"/>
    <lineage>
        <taxon>Eukaryota</taxon>
        <taxon>Sar</taxon>
        <taxon>Alveolata</taxon>
        <taxon>Ciliophora</taxon>
        <taxon>Postciliodesmatophora</taxon>
        <taxon>Heterotrichea</taxon>
        <taxon>Heterotrichida</taxon>
        <taxon>Blepharismidae</taxon>
        <taxon>Blepharisma</taxon>
    </lineage>
</organism>
<dbReference type="EMBL" id="CAJZBQ010000036">
    <property type="protein sequence ID" value="CAG9324217.1"/>
    <property type="molecule type" value="Genomic_DNA"/>
</dbReference>
<keyword evidence="4" id="KW-1185">Reference proteome</keyword>
<comment type="caution">
    <text evidence="3">The sequence shown here is derived from an EMBL/GenBank/DDBJ whole genome shotgun (WGS) entry which is preliminary data.</text>
</comment>
<dbReference type="GO" id="GO:0016020">
    <property type="term" value="C:membrane"/>
    <property type="evidence" value="ECO:0007669"/>
    <property type="project" value="InterPro"/>
</dbReference>
<name>A0AAU9JBB1_9CILI</name>
<feature type="transmembrane region" description="Helical" evidence="2">
    <location>
        <begin position="120"/>
        <end position="139"/>
    </location>
</feature>
<sequence>MAIVKLAVPSILSFILQFLVEIINMFFIGNIDIERLDGIDLDSMWGNFIGVAVGWGLAGGLETLCSQANGNKQYEMVGIWLQRGVVVLTVAFIPITNAILYITEVLMLMGVEEKIAEYSYNYLSCVLPGLWFFLCFDFFRRYLKAQEYFWPCLAVNGTTTTLHVFWCWLFIIECDWLEKSAGIATSVTYISNFAVMSHWLNILNLKKKMQILQLPKLLAWHQKILKICIAFSSNAPPWSA</sequence>
<evidence type="ECO:0000256" key="2">
    <source>
        <dbReference type="SAM" id="Phobius"/>
    </source>
</evidence>
<feature type="transmembrane region" description="Helical" evidence="2">
    <location>
        <begin position="12"/>
        <end position="31"/>
    </location>
</feature>
<protein>
    <submittedName>
        <fullName evidence="3">Uncharacterized protein</fullName>
    </submittedName>
</protein>
<dbReference type="AlphaFoldDB" id="A0AAU9JBB1"/>
<keyword evidence="2" id="KW-0812">Transmembrane</keyword>
<gene>
    <name evidence="3" type="ORF">BSTOLATCC_MIC36014</name>
</gene>
<evidence type="ECO:0000313" key="3">
    <source>
        <dbReference type="EMBL" id="CAG9324217.1"/>
    </source>
</evidence>
<proteinExistence type="inferred from homology"/>
<comment type="similarity">
    <text evidence="1">Belongs to the multi antimicrobial extrusion (MATE) (TC 2.A.66.1) family.</text>
</comment>
<reference evidence="3" key="1">
    <citation type="submission" date="2021-09" db="EMBL/GenBank/DDBJ databases">
        <authorList>
            <consortium name="AG Swart"/>
            <person name="Singh M."/>
            <person name="Singh A."/>
            <person name="Seah K."/>
            <person name="Emmerich C."/>
        </authorList>
    </citation>
    <scope>NUCLEOTIDE SEQUENCE</scope>
    <source>
        <strain evidence="3">ATCC30299</strain>
    </source>
</reference>
<dbReference type="GO" id="GO:0015297">
    <property type="term" value="F:antiporter activity"/>
    <property type="evidence" value="ECO:0007669"/>
    <property type="project" value="InterPro"/>
</dbReference>
<dbReference type="Proteomes" id="UP001162131">
    <property type="component" value="Unassembled WGS sequence"/>
</dbReference>
<dbReference type="InterPro" id="IPR002528">
    <property type="entry name" value="MATE_fam"/>
</dbReference>
<evidence type="ECO:0000256" key="1">
    <source>
        <dbReference type="ARBA" id="ARBA00010199"/>
    </source>
</evidence>
<keyword evidence="2" id="KW-0472">Membrane</keyword>
<feature type="transmembrane region" description="Helical" evidence="2">
    <location>
        <begin position="183"/>
        <end position="203"/>
    </location>
</feature>
<dbReference type="PANTHER" id="PTHR11206">
    <property type="entry name" value="MULTIDRUG RESISTANCE PROTEIN"/>
    <property type="match status" value="1"/>
</dbReference>
<dbReference type="GO" id="GO:0042910">
    <property type="term" value="F:xenobiotic transmembrane transporter activity"/>
    <property type="evidence" value="ECO:0007669"/>
    <property type="project" value="InterPro"/>
</dbReference>
<keyword evidence="2" id="KW-1133">Transmembrane helix</keyword>
<feature type="transmembrane region" description="Helical" evidence="2">
    <location>
        <begin position="85"/>
        <end position="108"/>
    </location>
</feature>
<evidence type="ECO:0000313" key="4">
    <source>
        <dbReference type="Proteomes" id="UP001162131"/>
    </source>
</evidence>
<feature type="transmembrane region" description="Helical" evidence="2">
    <location>
        <begin position="148"/>
        <end position="171"/>
    </location>
</feature>
<accession>A0AAU9JBB1</accession>